<organism evidence="2 3">
    <name type="scientific">Striga asiatica</name>
    <name type="common">Asiatic witchweed</name>
    <name type="synonym">Buchnera asiatica</name>
    <dbReference type="NCBI Taxonomy" id="4170"/>
    <lineage>
        <taxon>Eukaryota</taxon>
        <taxon>Viridiplantae</taxon>
        <taxon>Streptophyta</taxon>
        <taxon>Embryophyta</taxon>
        <taxon>Tracheophyta</taxon>
        <taxon>Spermatophyta</taxon>
        <taxon>Magnoliopsida</taxon>
        <taxon>eudicotyledons</taxon>
        <taxon>Gunneridae</taxon>
        <taxon>Pentapetalae</taxon>
        <taxon>asterids</taxon>
        <taxon>lamiids</taxon>
        <taxon>Lamiales</taxon>
        <taxon>Orobanchaceae</taxon>
        <taxon>Buchnereae</taxon>
        <taxon>Striga</taxon>
    </lineage>
</organism>
<protein>
    <submittedName>
        <fullName evidence="2">Cathepsin L-like cysteine proteinase</fullName>
    </submittedName>
</protein>
<name>A0A5A7P2A4_STRAF</name>
<feature type="region of interest" description="Disordered" evidence="1">
    <location>
        <begin position="47"/>
        <end position="69"/>
    </location>
</feature>
<accession>A0A5A7P2A4</accession>
<dbReference type="InterPro" id="IPR038765">
    <property type="entry name" value="Papain-like_cys_pep_sf"/>
</dbReference>
<evidence type="ECO:0000256" key="1">
    <source>
        <dbReference type="SAM" id="MobiDB-lite"/>
    </source>
</evidence>
<evidence type="ECO:0000313" key="3">
    <source>
        <dbReference type="Proteomes" id="UP000325081"/>
    </source>
</evidence>
<evidence type="ECO:0000313" key="2">
    <source>
        <dbReference type="EMBL" id="GER26684.1"/>
    </source>
</evidence>
<keyword evidence="3" id="KW-1185">Reference proteome</keyword>
<comment type="caution">
    <text evidence="2">The sequence shown here is derived from an EMBL/GenBank/DDBJ whole genome shotgun (WGS) entry which is preliminary data.</text>
</comment>
<gene>
    <name evidence="2" type="ORF">STAS_02345</name>
</gene>
<dbReference type="SUPFAM" id="SSF54001">
    <property type="entry name" value="Cysteine proteinases"/>
    <property type="match status" value="1"/>
</dbReference>
<dbReference type="AlphaFoldDB" id="A0A5A7P2A4"/>
<proteinExistence type="predicted"/>
<reference evidence="3" key="1">
    <citation type="journal article" date="2019" name="Curr. Biol.">
        <title>Genome Sequence of Striga asiatica Provides Insight into the Evolution of Plant Parasitism.</title>
        <authorList>
            <person name="Yoshida S."/>
            <person name="Kim S."/>
            <person name="Wafula E.K."/>
            <person name="Tanskanen J."/>
            <person name="Kim Y.M."/>
            <person name="Honaas L."/>
            <person name="Yang Z."/>
            <person name="Spallek T."/>
            <person name="Conn C.E."/>
            <person name="Ichihashi Y."/>
            <person name="Cheong K."/>
            <person name="Cui S."/>
            <person name="Der J.P."/>
            <person name="Gundlach H."/>
            <person name="Jiao Y."/>
            <person name="Hori C."/>
            <person name="Ishida J.K."/>
            <person name="Kasahara H."/>
            <person name="Kiba T."/>
            <person name="Kim M.S."/>
            <person name="Koo N."/>
            <person name="Laohavisit A."/>
            <person name="Lee Y.H."/>
            <person name="Lumba S."/>
            <person name="McCourt P."/>
            <person name="Mortimer J.C."/>
            <person name="Mutuku J.M."/>
            <person name="Nomura T."/>
            <person name="Sasaki-Sekimoto Y."/>
            <person name="Seto Y."/>
            <person name="Wang Y."/>
            <person name="Wakatake T."/>
            <person name="Sakakibara H."/>
            <person name="Demura T."/>
            <person name="Yamaguchi S."/>
            <person name="Yoneyama K."/>
            <person name="Manabe R.I."/>
            <person name="Nelson D.C."/>
            <person name="Schulman A.H."/>
            <person name="Timko M.P."/>
            <person name="dePamphilis C.W."/>
            <person name="Choi D."/>
            <person name="Shirasu K."/>
        </authorList>
    </citation>
    <scope>NUCLEOTIDE SEQUENCE [LARGE SCALE GENOMIC DNA]</scope>
    <source>
        <strain evidence="3">cv. UVA1</strain>
    </source>
</reference>
<dbReference type="EMBL" id="BKCP01001114">
    <property type="protein sequence ID" value="GER26684.1"/>
    <property type="molecule type" value="Genomic_DNA"/>
</dbReference>
<dbReference type="Proteomes" id="UP000325081">
    <property type="component" value="Unassembled WGS sequence"/>
</dbReference>
<sequence>MASPFIRPPRLKEILQTLVSLKLHQKLSSYSAGRLRLHCVVMATGGAPPASDSSLRPGEGKKKKKKKRKIWNTYRSPSPSLVSCRNIVAVAGGTEGTWVNGMTIVARLTPFPLLMTTTLVMLMVQVARWSFSPTTVHSRSPAANLAEFKDLNDVTQSSPTITNTAAVLDSVQNLRWSPLSIDRSQNPFDLRSFAVNHCIFLVLRESRVVQSARVGQSRRAPVCPEVSNLVKELVFELKVIRPEIRFNLRRRSGSTSAKSQQASQEVVVTPGDLRASDSSISVSESLLSSRVVPHQKEAAKASSFLINPAGNLCELYAHISFMEVKLRERDDHRPLSIQHVMDAVPECKNKKTMRTVIGPQLNGKIMEVLMDEGVAFEEDYQTKGRWNPRNQEKFLLRRRRENLSVVKKLFGYNIDRQPSASGEAFNFAESLRHELQRTLLVARRGGGRGRGRGCGGGRGYGTHEGMEYFEIMSSWGGGWSDNGFGRIVADDILEAYDYEVAVETEFEVDVALEDGVEVALDSEVQVEVE</sequence>